<feature type="transmembrane region" description="Helical" evidence="6">
    <location>
        <begin position="131"/>
        <end position="152"/>
    </location>
</feature>
<name>A0ABM0GTJ3_SACKO</name>
<dbReference type="InterPro" id="IPR036259">
    <property type="entry name" value="MFS_trans_sf"/>
</dbReference>
<dbReference type="Pfam" id="PF01554">
    <property type="entry name" value="MatE"/>
    <property type="match status" value="2"/>
</dbReference>
<feature type="transmembrane region" description="Helical" evidence="6">
    <location>
        <begin position="205"/>
        <end position="226"/>
    </location>
</feature>
<feature type="transmembrane region" description="Helical" evidence="6">
    <location>
        <begin position="491"/>
        <end position="510"/>
    </location>
</feature>
<evidence type="ECO:0000256" key="3">
    <source>
        <dbReference type="ARBA" id="ARBA00022692"/>
    </source>
</evidence>
<keyword evidence="4 6" id="KW-1133">Transmembrane helix</keyword>
<dbReference type="NCBIfam" id="TIGR00797">
    <property type="entry name" value="matE"/>
    <property type="match status" value="1"/>
</dbReference>
<feature type="transmembrane region" description="Helical" evidence="6">
    <location>
        <begin position="172"/>
        <end position="193"/>
    </location>
</feature>
<reference evidence="9" key="1">
    <citation type="submission" date="2025-08" db="UniProtKB">
        <authorList>
            <consortium name="RefSeq"/>
        </authorList>
    </citation>
    <scope>IDENTIFICATION</scope>
    <source>
        <tissue evidence="9">Testes</tissue>
    </source>
</reference>
<feature type="region of interest" description="Disordered" evidence="7">
    <location>
        <begin position="1"/>
        <end position="29"/>
    </location>
</feature>
<feature type="transmembrane region" description="Helical" evidence="6">
    <location>
        <begin position="349"/>
        <end position="370"/>
    </location>
</feature>
<evidence type="ECO:0000256" key="6">
    <source>
        <dbReference type="RuleBase" id="RU004914"/>
    </source>
</evidence>
<dbReference type="RefSeq" id="XP_002737051.1">
    <property type="nucleotide sequence ID" value="XM_002737005.2"/>
</dbReference>
<feature type="transmembrane region" description="Helical" evidence="6">
    <location>
        <begin position="429"/>
        <end position="450"/>
    </location>
</feature>
<gene>
    <name evidence="9" type="primary">LOC100370317</name>
</gene>
<protein>
    <recommendedName>
        <fullName evidence="6">Multidrug and toxin extrusion protein</fullName>
    </recommendedName>
</protein>
<evidence type="ECO:0000313" key="8">
    <source>
        <dbReference type="Proteomes" id="UP000694865"/>
    </source>
</evidence>
<dbReference type="CDD" id="cd13132">
    <property type="entry name" value="MATE_eukaryotic"/>
    <property type="match status" value="1"/>
</dbReference>
<feature type="transmembrane region" description="Helical" evidence="6">
    <location>
        <begin position="269"/>
        <end position="289"/>
    </location>
</feature>
<organism evidence="8 9">
    <name type="scientific">Saccoglossus kowalevskii</name>
    <name type="common">Acorn worm</name>
    <dbReference type="NCBI Taxonomy" id="10224"/>
    <lineage>
        <taxon>Eukaryota</taxon>
        <taxon>Metazoa</taxon>
        <taxon>Hemichordata</taxon>
        <taxon>Enteropneusta</taxon>
        <taxon>Harrimaniidae</taxon>
        <taxon>Saccoglossus</taxon>
    </lineage>
</organism>
<feature type="transmembrane region" description="Helical" evidence="6">
    <location>
        <begin position="602"/>
        <end position="622"/>
    </location>
</feature>
<feature type="transmembrane region" description="Helical" evidence="6">
    <location>
        <begin position="93"/>
        <end position="119"/>
    </location>
</feature>
<feature type="compositionally biased region" description="Low complexity" evidence="7">
    <location>
        <begin position="8"/>
        <end position="24"/>
    </location>
</feature>
<comment type="similarity">
    <text evidence="2 6">Belongs to the multi antimicrobial extrusion (MATE) (TC 2.A.66.1) family.</text>
</comment>
<proteinExistence type="inferred from homology"/>
<evidence type="ECO:0000256" key="5">
    <source>
        <dbReference type="ARBA" id="ARBA00023136"/>
    </source>
</evidence>
<feature type="transmembrane region" description="Helical" evidence="6">
    <location>
        <begin position="310"/>
        <end position="329"/>
    </location>
</feature>
<dbReference type="PANTHER" id="PTHR11206">
    <property type="entry name" value="MULTIDRUG RESISTANCE PROTEIN"/>
    <property type="match status" value="1"/>
</dbReference>
<dbReference type="SUPFAM" id="SSF103473">
    <property type="entry name" value="MFS general substrate transporter"/>
    <property type="match status" value="1"/>
</dbReference>
<evidence type="ECO:0000256" key="7">
    <source>
        <dbReference type="SAM" id="MobiDB-lite"/>
    </source>
</evidence>
<evidence type="ECO:0000256" key="1">
    <source>
        <dbReference type="ARBA" id="ARBA00004141"/>
    </source>
</evidence>
<comment type="subcellular location">
    <subcellularLocation>
        <location evidence="1">Membrane</location>
        <topology evidence="1">Multi-pass membrane protein</topology>
    </subcellularLocation>
</comment>
<evidence type="ECO:0000313" key="9">
    <source>
        <dbReference type="RefSeq" id="XP_002737051.1"/>
    </source>
</evidence>
<keyword evidence="8" id="KW-1185">Reference proteome</keyword>
<dbReference type="InterPro" id="IPR045069">
    <property type="entry name" value="MATE_euk"/>
</dbReference>
<feature type="transmembrane region" description="Helical" evidence="6">
    <location>
        <begin position="462"/>
        <end position="485"/>
    </location>
</feature>
<keyword evidence="5 6" id="KW-0472">Membrane</keyword>
<dbReference type="GeneID" id="100370317"/>
<evidence type="ECO:0000256" key="2">
    <source>
        <dbReference type="ARBA" id="ARBA00010199"/>
    </source>
</evidence>
<sequence>MEDNKGRTTVSTSTNTSNQFTYTSMSLDDNQPNKVADDKIKPQHFTTEKDKGGNTFDVIKIAVIRDADCSCCPSCCHKIPLDWSKEIKELLKLAWPSMITFFLTLMLSMVSIIFCGHLGDYELGGVAIGQSIVSVVGVCVGNGMATACDTLFSQTFGSKNKKRVGLVLQQSFIIMGLLILPVWGVLVNTGFFLHTFGIEPRITRLAGIFVNNLLPGLPAVYIYIVLSKFLQCQSIVLPIVVVAAIANVINIPLHYILIFSANLGVRGAAIAQVLSHWVLAIILAVYIWKRRLHASTWPGWSLKCLYDWSSFTRLGAAGIFLVCLEMWALEFGVILSGAVGEYALATQGIVYQLALITFVFPYGMSLAANVRVGNALGALERDRAKTITKVSLICTWIGAVIIAVLYLAIKTVVGWAFTDDQDVVDMVSSVLPLVALFQFFDSTAACCAGVMRGCGLQRLGAFLDAIGYYFVGFPVGITLMFVVMMGIHGLWWGYTIAAIVQGIIFLIAIYRINWDRQEHKAQIRAGMRKKTKARIVTFTETKTVQSSSPINITYNPVNNEINNEPVDEDEMDLLKDPEDSTSPQAGNTQEFKLSIEIILRRIAVLILVLALFIIGIVGSQVLTVSYDELIVMTTFTPNVTSTKMVYP</sequence>
<feature type="transmembrane region" description="Helical" evidence="6">
    <location>
        <begin position="235"/>
        <end position="257"/>
    </location>
</feature>
<evidence type="ECO:0000256" key="4">
    <source>
        <dbReference type="ARBA" id="ARBA00022989"/>
    </source>
</evidence>
<dbReference type="InterPro" id="IPR002528">
    <property type="entry name" value="MATE_fam"/>
</dbReference>
<keyword evidence="3 6" id="KW-0812">Transmembrane</keyword>
<dbReference type="Proteomes" id="UP000694865">
    <property type="component" value="Unplaced"/>
</dbReference>
<feature type="transmembrane region" description="Helical" evidence="6">
    <location>
        <begin position="390"/>
        <end position="409"/>
    </location>
</feature>
<accession>A0ABM0GTJ3</accession>